<sequence length="402" mass="43491">MRLRRLLTRLCGLRHPPVASSSLMLLLCFIWLMGIAESLALVPGLLLKPFHAYRLVTYCLCHTDATHLFFNLLLFPLLGWHQELCLGTLRYLHASLLGATFSALLYLLLAGLWGAQPAAAIGGYTPVHLAVLGRQQRQQKRRGISGAISTAFVAGLVLGLSQLLSANSPFLLRTSGLLICLAYCAGIFSPLELSERSLERLQSGTICRTLAGGSFLHFVLPPATGLLPMANPGARMERIPSALEPQTQAVFSRVFPTQPLPPASPFVSYWREENIELGRESGLTYMSGSPLPFLGPSGTSDIPFSVLHESLVDEEMLQAGIQASLQDVTTEEVKLPKSSVSSLRLQQLQKMGFPTEQAVVALAATGHVEGAVSLLIGGHIGDEAVVTTESQLAHHRLMDTNQ</sequence>
<keyword evidence="2" id="KW-1185">Reference proteome</keyword>
<dbReference type="Proteomes" id="UP000827872">
    <property type="component" value="Linkage Group LG13"/>
</dbReference>
<reference evidence="1" key="1">
    <citation type="submission" date="2021-08" db="EMBL/GenBank/DDBJ databases">
        <title>The first chromosome-level gecko genome reveals the dynamic sex chromosomes of Neotropical dwarf geckos (Sphaerodactylidae: Sphaerodactylus).</title>
        <authorList>
            <person name="Pinto B.J."/>
            <person name="Keating S.E."/>
            <person name="Gamble T."/>
        </authorList>
    </citation>
    <scope>NUCLEOTIDE SEQUENCE</scope>
    <source>
        <strain evidence="1">TG3544</strain>
    </source>
</reference>
<protein>
    <submittedName>
        <fullName evidence="1">Uncharacterized protein</fullName>
    </submittedName>
</protein>
<gene>
    <name evidence="1" type="ORF">K3G42_014718</name>
</gene>
<organism evidence="1 2">
    <name type="scientific">Sphaerodactylus townsendi</name>
    <dbReference type="NCBI Taxonomy" id="933632"/>
    <lineage>
        <taxon>Eukaryota</taxon>
        <taxon>Metazoa</taxon>
        <taxon>Chordata</taxon>
        <taxon>Craniata</taxon>
        <taxon>Vertebrata</taxon>
        <taxon>Euteleostomi</taxon>
        <taxon>Lepidosauria</taxon>
        <taxon>Squamata</taxon>
        <taxon>Bifurcata</taxon>
        <taxon>Gekkota</taxon>
        <taxon>Sphaerodactylidae</taxon>
        <taxon>Sphaerodactylus</taxon>
    </lineage>
</organism>
<dbReference type="EMBL" id="CM037626">
    <property type="protein sequence ID" value="KAH8012145.1"/>
    <property type="molecule type" value="Genomic_DNA"/>
</dbReference>
<accession>A0ACB8FYP2</accession>
<proteinExistence type="predicted"/>
<name>A0ACB8FYP2_9SAUR</name>
<comment type="caution">
    <text evidence="1">The sequence shown here is derived from an EMBL/GenBank/DDBJ whole genome shotgun (WGS) entry which is preliminary data.</text>
</comment>
<evidence type="ECO:0000313" key="2">
    <source>
        <dbReference type="Proteomes" id="UP000827872"/>
    </source>
</evidence>
<evidence type="ECO:0000313" key="1">
    <source>
        <dbReference type="EMBL" id="KAH8012145.1"/>
    </source>
</evidence>